<dbReference type="EMBL" id="BEXD01002154">
    <property type="protein sequence ID" value="GBB97193.1"/>
    <property type="molecule type" value="Genomic_DNA"/>
</dbReference>
<evidence type="ECO:0000313" key="3">
    <source>
        <dbReference type="EMBL" id="GES86652.1"/>
    </source>
</evidence>
<dbReference type="InterPro" id="IPR004875">
    <property type="entry name" value="DDE_SF_endonuclease_dom"/>
</dbReference>
<proteinExistence type="predicted"/>
<dbReference type="EMBL" id="BLAL01000162">
    <property type="protein sequence ID" value="GES86652.1"/>
    <property type="molecule type" value="Genomic_DNA"/>
</dbReference>
<evidence type="ECO:0000313" key="2">
    <source>
        <dbReference type="EMBL" id="GBB97193.1"/>
    </source>
</evidence>
<reference evidence="3" key="2">
    <citation type="submission" date="2019-10" db="EMBL/GenBank/DDBJ databases">
        <title>Conservation and host-specific expression of non-tandemly repeated heterogenous ribosome RNA gene in arbuscular mycorrhizal fungi.</title>
        <authorList>
            <person name="Maeda T."/>
            <person name="Kobayashi Y."/>
            <person name="Nakagawa T."/>
            <person name="Ezawa T."/>
            <person name="Yamaguchi K."/>
            <person name="Bino T."/>
            <person name="Nishimoto Y."/>
            <person name="Shigenobu S."/>
            <person name="Kawaguchi M."/>
        </authorList>
    </citation>
    <scope>NUCLEOTIDE SEQUENCE</scope>
    <source>
        <strain evidence="3">HR1</strain>
    </source>
</reference>
<dbReference type="Proteomes" id="UP000247702">
    <property type="component" value="Unassembled WGS sequence"/>
</dbReference>
<accession>A0A2Z6R4L8</accession>
<dbReference type="OrthoDB" id="2432770at2759"/>
<organism evidence="2 4">
    <name type="scientific">Rhizophagus clarus</name>
    <dbReference type="NCBI Taxonomy" id="94130"/>
    <lineage>
        <taxon>Eukaryota</taxon>
        <taxon>Fungi</taxon>
        <taxon>Fungi incertae sedis</taxon>
        <taxon>Mucoromycota</taxon>
        <taxon>Glomeromycotina</taxon>
        <taxon>Glomeromycetes</taxon>
        <taxon>Glomerales</taxon>
        <taxon>Glomeraceae</taxon>
        <taxon>Rhizophagus</taxon>
    </lineage>
</organism>
<reference evidence="2 4" key="1">
    <citation type="submission" date="2017-11" db="EMBL/GenBank/DDBJ databases">
        <title>The genome of Rhizophagus clarus HR1 reveals common genetic basis of auxotrophy among arbuscular mycorrhizal fungi.</title>
        <authorList>
            <person name="Kobayashi Y."/>
        </authorList>
    </citation>
    <scope>NUCLEOTIDE SEQUENCE [LARGE SCALE GENOMIC DNA]</scope>
    <source>
        <strain evidence="2 4">HR1</strain>
    </source>
</reference>
<dbReference type="AlphaFoldDB" id="A0A2Z6R4L8"/>
<sequence>MRIQGQNILLLINNAPSYSLYENTNLTNIKIEFLPPITTTHFQPYDKGIINSFKWYNTKSYYYMVGLKQFKAFGNYDLDEIGIDLDAGTQILPTHIKEFEKAQDLIKLDRKSFYC</sequence>
<gene>
    <name evidence="3" type="ORF">RCL2_001370600</name>
    <name evidence="2" type="ORF">RclHR1_29370001</name>
</gene>
<dbReference type="Pfam" id="PF03184">
    <property type="entry name" value="DDE_1"/>
    <property type="match status" value="1"/>
</dbReference>
<dbReference type="STRING" id="94130.A0A2Z6R4L8"/>
<evidence type="ECO:0000313" key="4">
    <source>
        <dbReference type="Proteomes" id="UP000247702"/>
    </source>
</evidence>
<dbReference type="GO" id="GO:0003676">
    <property type="term" value="F:nucleic acid binding"/>
    <property type="evidence" value="ECO:0007669"/>
    <property type="project" value="InterPro"/>
</dbReference>
<name>A0A2Z6R4L8_9GLOM</name>
<dbReference type="Proteomes" id="UP000615446">
    <property type="component" value="Unassembled WGS sequence"/>
</dbReference>
<evidence type="ECO:0000259" key="1">
    <source>
        <dbReference type="Pfam" id="PF03184"/>
    </source>
</evidence>
<comment type="caution">
    <text evidence="2">The sequence shown here is derived from an EMBL/GenBank/DDBJ whole genome shotgun (WGS) entry which is preliminary data.</text>
</comment>
<keyword evidence="4" id="KW-1185">Reference proteome</keyword>
<protein>
    <submittedName>
        <fullName evidence="3">Tigger transposable element-derived protein 6-like</fullName>
    </submittedName>
</protein>
<feature type="domain" description="DDE-1" evidence="1">
    <location>
        <begin position="4"/>
        <end position="60"/>
    </location>
</feature>